<dbReference type="AlphaFoldDB" id="A0A6P2BMJ5"/>
<keyword evidence="2" id="KW-1185">Reference proteome</keyword>
<dbReference type="EMBL" id="RPFW01000010">
    <property type="protein sequence ID" value="TVZ00180.1"/>
    <property type="molecule type" value="Genomic_DNA"/>
</dbReference>
<sequence length="71" mass="7258">MTSLTLVVAVTAFLSGAAAAVFLMLVIGIRKAGSLHRPAARTAPLDAAARTVLGFGSWPDGPAALTDHRDD</sequence>
<reference evidence="1 2" key="1">
    <citation type="submission" date="2018-11" db="EMBL/GenBank/DDBJ databases">
        <title>Trebonia kvetii gen.nov., sp.nov., a novel acidophilic actinobacterium, and proposal of the new actinobacterial family Treboniaceae fam. nov.</title>
        <authorList>
            <person name="Rapoport D."/>
            <person name="Sagova-Mareckova M."/>
            <person name="Sedlacek I."/>
            <person name="Provaznik J."/>
            <person name="Kralova S."/>
            <person name="Pavlinic D."/>
            <person name="Benes V."/>
            <person name="Kopecky J."/>
        </authorList>
    </citation>
    <scope>NUCLEOTIDE SEQUENCE [LARGE SCALE GENOMIC DNA]</scope>
    <source>
        <strain evidence="1 2">15Tr583</strain>
    </source>
</reference>
<evidence type="ECO:0000313" key="1">
    <source>
        <dbReference type="EMBL" id="TVZ00180.1"/>
    </source>
</evidence>
<accession>A0A6P2BMJ5</accession>
<evidence type="ECO:0000313" key="2">
    <source>
        <dbReference type="Proteomes" id="UP000460272"/>
    </source>
</evidence>
<dbReference type="RefSeq" id="WP_145861827.1">
    <property type="nucleotide sequence ID" value="NZ_RPFW01000010.1"/>
</dbReference>
<gene>
    <name evidence="1" type="ORF">EAS64_39735</name>
</gene>
<dbReference type="Proteomes" id="UP000460272">
    <property type="component" value="Unassembled WGS sequence"/>
</dbReference>
<proteinExistence type="predicted"/>
<name>A0A6P2BMJ5_9ACTN</name>
<organism evidence="1 2">
    <name type="scientific">Trebonia kvetii</name>
    <dbReference type="NCBI Taxonomy" id="2480626"/>
    <lineage>
        <taxon>Bacteria</taxon>
        <taxon>Bacillati</taxon>
        <taxon>Actinomycetota</taxon>
        <taxon>Actinomycetes</taxon>
        <taxon>Streptosporangiales</taxon>
        <taxon>Treboniaceae</taxon>
        <taxon>Trebonia</taxon>
    </lineage>
</organism>
<protein>
    <submittedName>
        <fullName evidence="1">Uncharacterized protein</fullName>
    </submittedName>
</protein>
<comment type="caution">
    <text evidence="1">The sequence shown here is derived from an EMBL/GenBank/DDBJ whole genome shotgun (WGS) entry which is preliminary data.</text>
</comment>